<name>A0A2Z4IGB6_9BACT</name>
<evidence type="ECO:0000259" key="2">
    <source>
        <dbReference type="Pfam" id="PF01345"/>
    </source>
</evidence>
<evidence type="ECO:0000259" key="3">
    <source>
        <dbReference type="Pfam" id="PF24346"/>
    </source>
</evidence>
<dbReference type="AlphaFoldDB" id="A0A2Z4IGB6"/>
<gene>
    <name evidence="4" type="ORF">DN752_06050</name>
</gene>
<feature type="domain" description="DUF7507" evidence="3">
    <location>
        <begin position="277"/>
        <end position="367"/>
    </location>
</feature>
<dbReference type="PROSITE" id="PS00018">
    <property type="entry name" value="EF_HAND_1"/>
    <property type="match status" value="1"/>
</dbReference>
<evidence type="ECO:0000313" key="4">
    <source>
        <dbReference type="EMBL" id="AWW29720.1"/>
    </source>
</evidence>
<dbReference type="Proteomes" id="UP000248688">
    <property type="component" value="Chromosome"/>
</dbReference>
<accession>A0A2Z4IGB6</accession>
<proteinExistence type="predicted"/>
<dbReference type="InterPro" id="IPR018247">
    <property type="entry name" value="EF_Hand_1_Ca_BS"/>
</dbReference>
<dbReference type="InterPro" id="IPR001434">
    <property type="entry name" value="OmcB-like_DUF11"/>
</dbReference>
<feature type="domain" description="DUF7507" evidence="3">
    <location>
        <begin position="14"/>
        <end position="109"/>
    </location>
</feature>
<protein>
    <submittedName>
        <fullName evidence="4">Uncharacterized protein</fullName>
    </submittedName>
</protein>
<feature type="compositionally biased region" description="Acidic residues" evidence="1">
    <location>
        <begin position="233"/>
        <end position="250"/>
    </location>
</feature>
<keyword evidence="5" id="KW-1185">Reference proteome</keyword>
<evidence type="ECO:0000256" key="1">
    <source>
        <dbReference type="SAM" id="MobiDB-lite"/>
    </source>
</evidence>
<dbReference type="InterPro" id="IPR055354">
    <property type="entry name" value="DUF7507"/>
</dbReference>
<dbReference type="NCBIfam" id="TIGR01451">
    <property type="entry name" value="B_ant_repeat"/>
    <property type="match status" value="3"/>
</dbReference>
<dbReference type="InterPro" id="IPR026341">
    <property type="entry name" value="T9SS_type_B"/>
</dbReference>
<dbReference type="InterPro" id="IPR013783">
    <property type="entry name" value="Ig-like_fold"/>
</dbReference>
<feature type="domain" description="DUF11" evidence="2">
    <location>
        <begin position="400"/>
        <end position="518"/>
    </location>
</feature>
<dbReference type="PANTHER" id="PTHR34819:SF3">
    <property type="entry name" value="CELL SURFACE PROTEIN"/>
    <property type="match status" value="1"/>
</dbReference>
<dbReference type="Gene3D" id="2.60.40.10">
    <property type="entry name" value="Immunoglobulins"/>
    <property type="match status" value="1"/>
</dbReference>
<dbReference type="OrthoDB" id="904955at2"/>
<dbReference type="NCBIfam" id="TIGR04131">
    <property type="entry name" value="Bac_Flav_CTERM"/>
    <property type="match status" value="1"/>
</dbReference>
<dbReference type="Pfam" id="PF13585">
    <property type="entry name" value="CHU_C"/>
    <property type="match status" value="1"/>
</dbReference>
<dbReference type="InterPro" id="IPR047589">
    <property type="entry name" value="DUF11_rpt"/>
</dbReference>
<organism evidence="4 5">
    <name type="scientific">Echinicola strongylocentroti</name>
    <dbReference type="NCBI Taxonomy" id="1795355"/>
    <lineage>
        <taxon>Bacteria</taxon>
        <taxon>Pseudomonadati</taxon>
        <taxon>Bacteroidota</taxon>
        <taxon>Cytophagia</taxon>
        <taxon>Cytophagales</taxon>
        <taxon>Cyclobacteriaceae</taxon>
        <taxon>Echinicola</taxon>
    </lineage>
</organism>
<dbReference type="KEGG" id="est:DN752_06050"/>
<reference evidence="4 5" key="1">
    <citation type="submission" date="2018-06" db="EMBL/GenBank/DDBJ databases">
        <title>Echinicola strongylocentroti sp. nov., isolated from a sea urchin Strongylocentrotus intermedius.</title>
        <authorList>
            <person name="Bae S.S."/>
        </authorList>
    </citation>
    <scope>NUCLEOTIDE SEQUENCE [LARGE SCALE GENOMIC DNA]</scope>
    <source>
        <strain evidence="4 5">MEBiC08714</strain>
    </source>
</reference>
<evidence type="ECO:0000313" key="5">
    <source>
        <dbReference type="Proteomes" id="UP000248688"/>
    </source>
</evidence>
<sequence>MALVEAYTLHQGRAAAECPQVGEQITFIYTVANVGNVSLANVVVDDPIVDPSDIIYQAGDVDGDGLLDVDEVWEFRATYTVLQDDLDLAEISTQSTVEATTPDGTLVSDLSGTDSESDDVITIALCQSLNLSLSKTGVLADANANGYADPGEQVVYTFTVENTSNVTLHNLTVADENATIEGGSLASLASGAVDTGTFRGVHTLTEADVLAGSISNQAEVTGTTQGGELVSDLSDDPDDPTNVDEDADGDGEDITVVLLPQRPAISLSMTGRWVDSDGDGYAQAGEVIEYTFIVSNTGMAELNGVTITGSDGLMVSGGPVDRLVPGIQDHTSFIGHYILTEEDVEGGAVVKSAEVTGMGASGEVVSDLSDDPDNPADIDHDGTGDGDDPTEVDLPVQRVDLVMTKTSEGATVYEGSIFTYRLTVSNVSTSAATGVVLSDELPANISYEDSQAELDGEAITLEPTVNGSSVRWTIGSLAAGSEVVVHFSVQAESPGNVVNTAEVSSDTPDATPEDNSSTDMNEVLAFRIPNVITPNGDGDNDRFEILGMDKFDRNELVIFNRYGDHVYVSEDYDNDWEAIGLIAGTYFYVLESYEEDGTKHEFKGWIQVIKE</sequence>
<dbReference type="PANTHER" id="PTHR34819">
    <property type="entry name" value="LARGE CYSTEINE-RICH PERIPLASMIC PROTEIN OMCB"/>
    <property type="match status" value="1"/>
</dbReference>
<dbReference type="InterPro" id="IPR051172">
    <property type="entry name" value="Chlamydia_OmcB"/>
</dbReference>
<feature type="region of interest" description="Disordered" evidence="1">
    <location>
        <begin position="362"/>
        <end position="392"/>
    </location>
</feature>
<dbReference type="Pfam" id="PF24346">
    <property type="entry name" value="DUF7507"/>
    <property type="match status" value="3"/>
</dbReference>
<feature type="region of interest" description="Disordered" evidence="1">
    <location>
        <begin position="220"/>
        <end position="250"/>
    </location>
</feature>
<feature type="domain" description="DUF7507" evidence="3">
    <location>
        <begin position="133"/>
        <end position="232"/>
    </location>
</feature>
<dbReference type="Pfam" id="PF01345">
    <property type="entry name" value="DUF11"/>
    <property type="match status" value="1"/>
</dbReference>
<dbReference type="EMBL" id="CP030041">
    <property type="protein sequence ID" value="AWW29720.1"/>
    <property type="molecule type" value="Genomic_DNA"/>
</dbReference>